<feature type="compositionally biased region" description="Polar residues" evidence="1">
    <location>
        <begin position="81"/>
        <end position="110"/>
    </location>
</feature>
<reference evidence="2" key="1">
    <citation type="journal article" date="2020" name="Stud. Mycol.">
        <title>101 Dothideomycetes genomes: a test case for predicting lifestyles and emergence of pathogens.</title>
        <authorList>
            <person name="Haridas S."/>
            <person name="Albert R."/>
            <person name="Binder M."/>
            <person name="Bloem J."/>
            <person name="Labutti K."/>
            <person name="Salamov A."/>
            <person name="Andreopoulos B."/>
            <person name="Baker S."/>
            <person name="Barry K."/>
            <person name="Bills G."/>
            <person name="Bluhm B."/>
            <person name="Cannon C."/>
            <person name="Castanera R."/>
            <person name="Culley D."/>
            <person name="Daum C."/>
            <person name="Ezra D."/>
            <person name="Gonzalez J."/>
            <person name="Henrissat B."/>
            <person name="Kuo A."/>
            <person name="Liang C."/>
            <person name="Lipzen A."/>
            <person name="Lutzoni F."/>
            <person name="Magnuson J."/>
            <person name="Mondo S."/>
            <person name="Nolan M."/>
            <person name="Ohm R."/>
            <person name="Pangilinan J."/>
            <person name="Park H.-J."/>
            <person name="Ramirez L."/>
            <person name="Alfaro M."/>
            <person name="Sun H."/>
            <person name="Tritt A."/>
            <person name="Yoshinaga Y."/>
            <person name="Zwiers L.-H."/>
            <person name="Turgeon B."/>
            <person name="Goodwin S."/>
            <person name="Spatafora J."/>
            <person name="Crous P."/>
            <person name="Grigoriev I."/>
        </authorList>
    </citation>
    <scope>NUCLEOTIDE SEQUENCE</scope>
    <source>
        <strain evidence="2">CBS 122368</strain>
    </source>
</reference>
<feature type="compositionally biased region" description="Basic and acidic residues" evidence="1">
    <location>
        <begin position="123"/>
        <end position="139"/>
    </location>
</feature>
<evidence type="ECO:0000313" key="3">
    <source>
        <dbReference type="Proteomes" id="UP000800094"/>
    </source>
</evidence>
<dbReference type="EMBL" id="ML987194">
    <property type="protein sequence ID" value="KAF2249613.1"/>
    <property type="molecule type" value="Genomic_DNA"/>
</dbReference>
<organism evidence="2 3">
    <name type="scientific">Trematosphaeria pertusa</name>
    <dbReference type="NCBI Taxonomy" id="390896"/>
    <lineage>
        <taxon>Eukaryota</taxon>
        <taxon>Fungi</taxon>
        <taxon>Dikarya</taxon>
        <taxon>Ascomycota</taxon>
        <taxon>Pezizomycotina</taxon>
        <taxon>Dothideomycetes</taxon>
        <taxon>Pleosporomycetidae</taxon>
        <taxon>Pleosporales</taxon>
        <taxon>Massarineae</taxon>
        <taxon>Trematosphaeriaceae</taxon>
        <taxon>Trematosphaeria</taxon>
    </lineage>
</organism>
<dbReference type="RefSeq" id="XP_033684617.1">
    <property type="nucleotide sequence ID" value="XM_033821570.1"/>
</dbReference>
<evidence type="ECO:0000313" key="2">
    <source>
        <dbReference type="EMBL" id="KAF2249613.1"/>
    </source>
</evidence>
<feature type="region of interest" description="Disordered" evidence="1">
    <location>
        <begin position="72"/>
        <end position="210"/>
    </location>
</feature>
<dbReference type="AlphaFoldDB" id="A0A6A6IJ89"/>
<accession>A0A6A6IJ89</accession>
<feature type="compositionally biased region" description="Polar residues" evidence="1">
    <location>
        <begin position="8"/>
        <end position="20"/>
    </location>
</feature>
<gene>
    <name evidence="2" type="ORF">BU26DRAFT_286699</name>
</gene>
<sequence length="210" mass="23032">MYTKLETGVSQRNFPTSGEPPSTEIPTRIHQEMMSSKAASSNGAQGPRQAMSRDDLESRSSFLLDDIPHIVAAEQTRENVSDSTNLSKSTGDDQLQPTSNAAESSDNARGSNDPIFATTRMDPVTRRLELSHDDLRSPDELPQIVVSLSESAPQPREGAEKKKKKRGSFLDKLRERSDGSSTNHRGGLRSGPMQGERPKSLPWAVARRSC</sequence>
<dbReference type="Proteomes" id="UP000800094">
    <property type="component" value="Unassembled WGS sequence"/>
</dbReference>
<dbReference type="GeneID" id="54574900"/>
<protein>
    <submittedName>
        <fullName evidence="2">Uncharacterized protein</fullName>
    </submittedName>
</protein>
<feature type="compositionally biased region" description="Polar residues" evidence="1">
    <location>
        <begin position="33"/>
        <end position="44"/>
    </location>
</feature>
<keyword evidence="3" id="KW-1185">Reference proteome</keyword>
<feature type="region of interest" description="Disordered" evidence="1">
    <location>
        <begin position="1"/>
        <end position="60"/>
    </location>
</feature>
<name>A0A6A6IJ89_9PLEO</name>
<proteinExistence type="predicted"/>
<evidence type="ECO:0000256" key="1">
    <source>
        <dbReference type="SAM" id="MobiDB-lite"/>
    </source>
</evidence>
<feature type="compositionally biased region" description="Basic and acidic residues" evidence="1">
    <location>
        <begin position="168"/>
        <end position="178"/>
    </location>
</feature>